<dbReference type="InterPro" id="IPR036397">
    <property type="entry name" value="RNaseH_sf"/>
</dbReference>
<comment type="caution">
    <text evidence="1">The sequence shown here is derived from an EMBL/GenBank/DDBJ whole genome shotgun (WGS) entry which is preliminary data.</text>
</comment>
<protein>
    <submittedName>
        <fullName evidence="1">Uncharacterized protein</fullName>
    </submittedName>
</protein>
<keyword evidence="2" id="KW-1185">Reference proteome</keyword>
<name>A0A8X6WKK4_TRICX</name>
<gene>
    <name evidence="1" type="ORF">TNCV_2568241</name>
</gene>
<dbReference type="GO" id="GO:0003676">
    <property type="term" value="F:nucleic acid binding"/>
    <property type="evidence" value="ECO:0007669"/>
    <property type="project" value="InterPro"/>
</dbReference>
<evidence type="ECO:0000313" key="2">
    <source>
        <dbReference type="Proteomes" id="UP000887159"/>
    </source>
</evidence>
<accession>A0A8X6WKK4</accession>
<dbReference type="AlphaFoldDB" id="A0A8X6WKK4"/>
<evidence type="ECO:0000313" key="1">
    <source>
        <dbReference type="EMBL" id="GFY36862.1"/>
    </source>
</evidence>
<organism evidence="1 2">
    <name type="scientific">Trichonephila clavipes</name>
    <name type="common">Golden silk orbweaver</name>
    <name type="synonym">Nephila clavipes</name>
    <dbReference type="NCBI Taxonomy" id="2585209"/>
    <lineage>
        <taxon>Eukaryota</taxon>
        <taxon>Metazoa</taxon>
        <taxon>Ecdysozoa</taxon>
        <taxon>Arthropoda</taxon>
        <taxon>Chelicerata</taxon>
        <taxon>Arachnida</taxon>
        <taxon>Araneae</taxon>
        <taxon>Araneomorphae</taxon>
        <taxon>Entelegynae</taxon>
        <taxon>Araneoidea</taxon>
        <taxon>Nephilidae</taxon>
        <taxon>Trichonephila</taxon>
    </lineage>
</organism>
<sequence>MLVRDATEYTSQSPLVRIDSTLKSARYISGVLRPGSLPFIRALRNPTLQLDNTRLHVAGIVRTFLIQKMFDCYPDLHVHQISRQ</sequence>
<proteinExistence type="predicted"/>
<dbReference type="EMBL" id="BMAU01021438">
    <property type="protein sequence ID" value="GFY36862.1"/>
    <property type="molecule type" value="Genomic_DNA"/>
</dbReference>
<dbReference type="Proteomes" id="UP000887159">
    <property type="component" value="Unassembled WGS sequence"/>
</dbReference>
<dbReference type="Gene3D" id="3.30.420.10">
    <property type="entry name" value="Ribonuclease H-like superfamily/Ribonuclease H"/>
    <property type="match status" value="1"/>
</dbReference>
<reference evidence="1" key="1">
    <citation type="submission" date="2020-08" db="EMBL/GenBank/DDBJ databases">
        <title>Multicomponent nature underlies the extraordinary mechanical properties of spider dragline silk.</title>
        <authorList>
            <person name="Kono N."/>
            <person name="Nakamura H."/>
            <person name="Mori M."/>
            <person name="Yoshida Y."/>
            <person name="Ohtoshi R."/>
            <person name="Malay A.D."/>
            <person name="Moran D.A.P."/>
            <person name="Tomita M."/>
            <person name="Numata K."/>
            <person name="Arakawa K."/>
        </authorList>
    </citation>
    <scope>NUCLEOTIDE SEQUENCE</scope>
</reference>